<protein>
    <submittedName>
        <fullName evidence="1">Uncharacterized protein</fullName>
    </submittedName>
</protein>
<dbReference type="Proteomes" id="UP000216101">
    <property type="component" value="Unassembled WGS sequence"/>
</dbReference>
<dbReference type="RefSeq" id="WP_094985469.1">
    <property type="nucleotide sequence ID" value="NZ_NHNI01000002.1"/>
</dbReference>
<evidence type="ECO:0000313" key="2">
    <source>
        <dbReference type="Proteomes" id="UP000216101"/>
    </source>
</evidence>
<sequence length="160" mass="18531">MKLNLTKAEEIQFMFPSQPDWSLIEESVLITLIEDYVSEQSCATSALTELSHRKSPNFCKLCIFLIEEEHSDEYLKPHAFDLLLSKKFLEGMCVAEHITKECNEEMLSVLVAALNYELQGEFREFILSHKVTKQVEERLQALKPGTIEFSENFLRNLKNV</sequence>
<dbReference type="EMBL" id="NHNI01000002">
    <property type="protein sequence ID" value="OZY84380.1"/>
    <property type="molecule type" value="Genomic_DNA"/>
</dbReference>
<organism evidence="1 2">
    <name type="scientific">Cellvibrio mixtus</name>
    <dbReference type="NCBI Taxonomy" id="39650"/>
    <lineage>
        <taxon>Bacteria</taxon>
        <taxon>Pseudomonadati</taxon>
        <taxon>Pseudomonadota</taxon>
        <taxon>Gammaproteobacteria</taxon>
        <taxon>Cellvibrionales</taxon>
        <taxon>Cellvibrionaceae</taxon>
        <taxon>Cellvibrio</taxon>
    </lineage>
</organism>
<accession>A0A266Q3F3</accession>
<keyword evidence="2" id="KW-1185">Reference proteome</keyword>
<evidence type="ECO:0000313" key="1">
    <source>
        <dbReference type="EMBL" id="OZY84380.1"/>
    </source>
</evidence>
<comment type="caution">
    <text evidence="1">The sequence shown here is derived from an EMBL/GenBank/DDBJ whole genome shotgun (WGS) entry which is preliminary data.</text>
</comment>
<proteinExistence type="predicted"/>
<dbReference type="AlphaFoldDB" id="A0A266Q3F3"/>
<gene>
    <name evidence="1" type="ORF">CBP51_14310</name>
</gene>
<reference evidence="2" key="1">
    <citation type="submission" date="2017-05" db="EMBL/GenBank/DDBJ databases">
        <authorList>
            <person name="Barney B.M."/>
        </authorList>
    </citation>
    <scope>NUCLEOTIDE SEQUENCE [LARGE SCALE GENOMIC DNA]</scope>
    <source>
        <strain evidence="2">PSBB022</strain>
    </source>
</reference>
<name>A0A266Q3F3_9GAMM</name>